<gene>
    <name evidence="1" type="ORF">KUF71_006795</name>
</gene>
<comment type="caution">
    <text evidence="1">The sequence shown here is derived from an EMBL/GenBank/DDBJ whole genome shotgun (WGS) entry which is preliminary data.</text>
</comment>
<organism evidence="1 2">
    <name type="scientific">Frankliniella fusca</name>
    <dbReference type="NCBI Taxonomy" id="407009"/>
    <lineage>
        <taxon>Eukaryota</taxon>
        <taxon>Metazoa</taxon>
        <taxon>Ecdysozoa</taxon>
        <taxon>Arthropoda</taxon>
        <taxon>Hexapoda</taxon>
        <taxon>Insecta</taxon>
        <taxon>Pterygota</taxon>
        <taxon>Neoptera</taxon>
        <taxon>Paraneoptera</taxon>
        <taxon>Thysanoptera</taxon>
        <taxon>Terebrantia</taxon>
        <taxon>Thripoidea</taxon>
        <taxon>Thripidae</taxon>
        <taxon>Frankliniella</taxon>
    </lineage>
</organism>
<protein>
    <submittedName>
        <fullName evidence="1">Polyprotein</fullName>
    </submittedName>
</protein>
<dbReference type="Proteomes" id="UP001219518">
    <property type="component" value="Unassembled WGS sequence"/>
</dbReference>
<accession>A0AAE1LEL1</accession>
<proteinExistence type="predicted"/>
<reference evidence="1" key="1">
    <citation type="submission" date="2021-07" db="EMBL/GenBank/DDBJ databases">
        <authorList>
            <person name="Catto M.A."/>
            <person name="Jacobson A."/>
            <person name="Kennedy G."/>
            <person name="Labadie P."/>
            <person name="Hunt B.G."/>
            <person name="Srinivasan R."/>
        </authorList>
    </citation>
    <scope>NUCLEOTIDE SEQUENCE</scope>
    <source>
        <strain evidence="1">PL_HMW_Pooled</strain>
        <tissue evidence="1">Head</tissue>
    </source>
</reference>
<keyword evidence="2" id="KW-1185">Reference proteome</keyword>
<reference evidence="1" key="2">
    <citation type="journal article" date="2023" name="BMC Genomics">
        <title>Pest status, molecular evolution, and epigenetic factors derived from the genome assembly of Frankliniella fusca, a thysanopteran phytovirus vector.</title>
        <authorList>
            <person name="Catto M.A."/>
            <person name="Labadie P.E."/>
            <person name="Jacobson A.L."/>
            <person name="Kennedy G.G."/>
            <person name="Srinivasan R."/>
            <person name="Hunt B.G."/>
        </authorList>
    </citation>
    <scope>NUCLEOTIDE SEQUENCE</scope>
    <source>
        <strain evidence="1">PL_HMW_Pooled</strain>
    </source>
</reference>
<dbReference type="AlphaFoldDB" id="A0AAE1LEL1"/>
<name>A0AAE1LEL1_9NEOP</name>
<evidence type="ECO:0000313" key="1">
    <source>
        <dbReference type="EMBL" id="KAK3917211.1"/>
    </source>
</evidence>
<dbReference type="EMBL" id="JAHWGI010000700">
    <property type="protein sequence ID" value="KAK3917211.1"/>
    <property type="molecule type" value="Genomic_DNA"/>
</dbReference>
<sequence length="118" mass="12559">MLMHICISCAHAGGGYSTWRGEIRRNGAIRAVKDGPGKSVIMSSGRRDRLLQAQTAGGGKLPSTQGLIDNDEHGYGSSATLLDGICGPESFFPRQTYGKSTVAAARDPLRRTRGGRQL</sequence>
<evidence type="ECO:0000313" key="2">
    <source>
        <dbReference type="Proteomes" id="UP001219518"/>
    </source>
</evidence>